<evidence type="ECO:0000259" key="2">
    <source>
        <dbReference type="Pfam" id="PF11977"/>
    </source>
</evidence>
<gene>
    <name evidence="3" type="ORF">ALC57_08848</name>
</gene>
<sequence>MKRKRSLSRKESRYSYNSPLNVFRKSMVNLTSWVDEKMVDKGRRLSGGMRKLKKQNAADSSKRKSSRNSIIVINDSDSESDERNEDASLSVVECSSISASPFQQNKKLKTSTKKNTNKSSVMSLDNDSSVLCLTDAQECLNEENIAPSQTEDDVVELWSCLNSLNVSKDKKNKKKHKREKNANQNEEDVRHNPDETNGMFMIDTTPNMKYLKFLTDTDTDTNTSEYPWKRKRKNLSCDKITAKSFVKSIKRSTLKCSDNSQRKWHRDNWNASPIKLNIRYSNKLQRGAEETQKNSDENSGTNLKYKLREIIVDGCNVAMNHTQGKEFSEKGIQIVVNYFKERGHVVKVFLPQHVRRKEHTFLEQLYKEGTVIFTPSRKIGGRQITSYDDRFILKYATTCGGIVISSDQYRDLYREKPEWRNTILNRLLIPTFVGDYIMFPEDPLGKFGPNLERFLRH</sequence>
<dbReference type="Gene3D" id="3.40.50.11980">
    <property type="match status" value="1"/>
</dbReference>
<dbReference type="Pfam" id="PF11977">
    <property type="entry name" value="RNase_Zc3h12a"/>
    <property type="match status" value="1"/>
</dbReference>
<dbReference type="InterPro" id="IPR021869">
    <property type="entry name" value="RNase_Zc3h12_NYN"/>
</dbReference>
<dbReference type="CDD" id="cd18719">
    <property type="entry name" value="PIN_Zc3h12a-N4BP1-like"/>
    <property type="match status" value="1"/>
</dbReference>
<dbReference type="STRING" id="471704.A0A151J6K6"/>
<feature type="region of interest" description="Disordered" evidence="1">
    <location>
        <begin position="169"/>
        <end position="197"/>
    </location>
</feature>
<name>A0A151J6K6_9HYME</name>
<dbReference type="KEGG" id="tcz:108762067"/>
<feature type="region of interest" description="Disordered" evidence="1">
    <location>
        <begin position="44"/>
        <end position="87"/>
    </location>
</feature>
<dbReference type="OrthoDB" id="392925at2759"/>
<evidence type="ECO:0000256" key="1">
    <source>
        <dbReference type="SAM" id="MobiDB-lite"/>
    </source>
</evidence>
<dbReference type="GO" id="GO:0005634">
    <property type="term" value="C:nucleus"/>
    <property type="evidence" value="ECO:0007669"/>
    <property type="project" value="TreeGrafter"/>
</dbReference>
<evidence type="ECO:0000313" key="4">
    <source>
        <dbReference type="Proteomes" id="UP000078492"/>
    </source>
</evidence>
<feature type="domain" description="RNase NYN" evidence="2">
    <location>
        <begin position="307"/>
        <end position="452"/>
    </location>
</feature>
<feature type="compositionally biased region" description="Basic residues" evidence="1">
    <location>
        <begin position="106"/>
        <end position="116"/>
    </location>
</feature>
<dbReference type="FunFam" id="3.40.50.11980:FF:000001">
    <property type="entry name" value="ZC3H12A isoform 1"/>
    <property type="match status" value="1"/>
</dbReference>
<keyword evidence="4" id="KW-1185">Reference proteome</keyword>
<feature type="compositionally biased region" description="Basic residues" evidence="1">
    <location>
        <begin position="170"/>
        <end position="179"/>
    </location>
</feature>
<dbReference type="Proteomes" id="UP000078492">
    <property type="component" value="Unassembled WGS sequence"/>
</dbReference>
<feature type="region of interest" description="Disordered" evidence="1">
    <location>
        <begin position="102"/>
        <end position="123"/>
    </location>
</feature>
<dbReference type="GO" id="GO:0003729">
    <property type="term" value="F:mRNA binding"/>
    <property type="evidence" value="ECO:0007669"/>
    <property type="project" value="TreeGrafter"/>
</dbReference>
<dbReference type="AlphaFoldDB" id="A0A151J6K6"/>
<organism evidence="3 4">
    <name type="scientific">Trachymyrmex cornetzi</name>
    <dbReference type="NCBI Taxonomy" id="471704"/>
    <lineage>
        <taxon>Eukaryota</taxon>
        <taxon>Metazoa</taxon>
        <taxon>Ecdysozoa</taxon>
        <taxon>Arthropoda</taxon>
        <taxon>Hexapoda</taxon>
        <taxon>Insecta</taxon>
        <taxon>Pterygota</taxon>
        <taxon>Neoptera</taxon>
        <taxon>Endopterygota</taxon>
        <taxon>Hymenoptera</taxon>
        <taxon>Apocrita</taxon>
        <taxon>Aculeata</taxon>
        <taxon>Formicoidea</taxon>
        <taxon>Formicidae</taxon>
        <taxon>Myrmicinae</taxon>
        <taxon>Trachymyrmex</taxon>
    </lineage>
</organism>
<evidence type="ECO:0000313" key="3">
    <source>
        <dbReference type="EMBL" id="KYN18854.1"/>
    </source>
</evidence>
<dbReference type="EMBL" id="KQ979851">
    <property type="protein sequence ID" value="KYN18854.1"/>
    <property type="molecule type" value="Genomic_DNA"/>
</dbReference>
<dbReference type="InterPro" id="IPR051101">
    <property type="entry name" value="ZC3H12/N4BP1_RNase_Reg"/>
</dbReference>
<accession>A0A151J6K6</accession>
<dbReference type="GO" id="GO:0036464">
    <property type="term" value="C:cytoplasmic ribonucleoprotein granule"/>
    <property type="evidence" value="ECO:0007669"/>
    <property type="project" value="TreeGrafter"/>
</dbReference>
<dbReference type="PANTHER" id="PTHR12876">
    <property type="entry name" value="N4BP1-RELATED"/>
    <property type="match status" value="1"/>
</dbReference>
<reference evidence="3 4" key="1">
    <citation type="submission" date="2015-09" db="EMBL/GenBank/DDBJ databases">
        <title>Trachymyrmex cornetzi WGS genome.</title>
        <authorList>
            <person name="Nygaard S."/>
            <person name="Hu H."/>
            <person name="Boomsma J."/>
            <person name="Zhang G."/>
        </authorList>
    </citation>
    <scope>NUCLEOTIDE SEQUENCE [LARGE SCALE GENOMIC DNA]</scope>
    <source>
        <strain evidence="3">Tcor2-1</strain>
        <tissue evidence="3">Whole body</tissue>
    </source>
</reference>
<dbReference type="PANTHER" id="PTHR12876:SF35">
    <property type="entry name" value="LD08718P-RELATED"/>
    <property type="match status" value="1"/>
</dbReference>
<dbReference type="GO" id="GO:0004521">
    <property type="term" value="F:RNA endonuclease activity"/>
    <property type="evidence" value="ECO:0007669"/>
    <property type="project" value="TreeGrafter"/>
</dbReference>
<proteinExistence type="predicted"/>
<protein>
    <submittedName>
        <fullName evidence="3">Putative ribonuclease ZC3H12B</fullName>
    </submittedName>
</protein>